<dbReference type="PANTHER" id="PTHR10434:SF9">
    <property type="entry name" value="PHOSPHOLIPID_GLYCEROL ACYLTRANSFERASE DOMAIN-CONTAINING PROTEIN"/>
    <property type="match status" value="1"/>
</dbReference>
<evidence type="ECO:0000313" key="5">
    <source>
        <dbReference type="EMBL" id="MBK9718090.1"/>
    </source>
</evidence>
<dbReference type="AlphaFoldDB" id="A0A9D7XES5"/>
<organism evidence="5 6">
    <name type="scientific">Candidatus Defluviibacterium haderslevense</name>
    <dbReference type="NCBI Taxonomy" id="2981993"/>
    <lineage>
        <taxon>Bacteria</taxon>
        <taxon>Pseudomonadati</taxon>
        <taxon>Bacteroidota</taxon>
        <taxon>Saprospiria</taxon>
        <taxon>Saprospirales</taxon>
        <taxon>Saprospiraceae</taxon>
        <taxon>Candidatus Defluviibacterium</taxon>
    </lineage>
</organism>
<evidence type="ECO:0000256" key="2">
    <source>
        <dbReference type="ARBA" id="ARBA00022679"/>
    </source>
</evidence>
<accession>A0A9D7XES5</accession>
<dbReference type="Proteomes" id="UP000808349">
    <property type="component" value="Unassembled WGS sequence"/>
</dbReference>
<comment type="pathway">
    <text evidence="1">Lipid metabolism.</text>
</comment>
<comment type="caution">
    <text evidence="5">The sequence shown here is derived from an EMBL/GenBank/DDBJ whole genome shotgun (WGS) entry which is preliminary data.</text>
</comment>
<dbReference type="GO" id="GO:0006654">
    <property type="term" value="P:phosphatidic acid biosynthetic process"/>
    <property type="evidence" value="ECO:0007669"/>
    <property type="project" value="TreeGrafter"/>
</dbReference>
<name>A0A9D7XES5_9BACT</name>
<dbReference type="InterPro" id="IPR002123">
    <property type="entry name" value="Plipid/glycerol_acylTrfase"/>
</dbReference>
<keyword evidence="3 5" id="KW-0012">Acyltransferase</keyword>
<dbReference type="GO" id="GO:0003841">
    <property type="term" value="F:1-acylglycerol-3-phosphate O-acyltransferase activity"/>
    <property type="evidence" value="ECO:0007669"/>
    <property type="project" value="TreeGrafter"/>
</dbReference>
<feature type="domain" description="Phospholipid/glycerol acyltransferase" evidence="4">
    <location>
        <begin position="29"/>
        <end position="142"/>
    </location>
</feature>
<evidence type="ECO:0000259" key="4">
    <source>
        <dbReference type="SMART" id="SM00563"/>
    </source>
</evidence>
<dbReference type="PANTHER" id="PTHR10434">
    <property type="entry name" value="1-ACYL-SN-GLYCEROL-3-PHOSPHATE ACYLTRANSFERASE"/>
    <property type="match status" value="1"/>
</dbReference>
<sequence>MTSICRFILKILNWKVSGYEPLYDLKKFVVIVAPHTSNWDFVIGIIVRTAFKLEKIKYLGKSSLFKPPFGWIFRALGGYPVYREKSHNLVESYVKIFDEHDAFAIVISPEGTRHKVTQFKTGYYYIAKGANIPIIPVKFNFADKHIEFCPAFYCTQNAAEDLATIENMFRGVKGKNPQFGLWE</sequence>
<gene>
    <name evidence="5" type="ORF">IPO85_11370</name>
</gene>
<dbReference type="EMBL" id="JADKFW010000007">
    <property type="protein sequence ID" value="MBK9718090.1"/>
    <property type="molecule type" value="Genomic_DNA"/>
</dbReference>
<dbReference type="Pfam" id="PF01553">
    <property type="entry name" value="Acyltransferase"/>
    <property type="match status" value="1"/>
</dbReference>
<dbReference type="SUPFAM" id="SSF69593">
    <property type="entry name" value="Glycerol-3-phosphate (1)-acyltransferase"/>
    <property type="match status" value="1"/>
</dbReference>
<keyword evidence="2" id="KW-0808">Transferase</keyword>
<protein>
    <submittedName>
        <fullName evidence="5">1-acyl-sn-glycerol-3-phosphate acyltransferase</fullName>
    </submittedName>
</protein>
<evidence type="ECO:0000313" key="6">
    <source>
        <dbReference type="Proteomes" id="UP000808349"/>
    </source>
</evidence>
<proteinExistence type="predicted"/>
<reference evidence="5 6" key="1">
    <citation type="submission" date="2020-10" db="EMBL/GenBank/DDBJ databases">
        <title>Connecting structure to function with the recovery of over 1000 high-quality activated sludge metagenome-assembled genomes encoding full-length rRNA genes using long-read sequencing.</title>
        <authorList>
            <person name="Singleton C.M."/>
            <person name="Petriglieri F."/>
            <person name="Kristensen J.M."/>
            <person name="Kirkegaard R.H."/>
            <person name="Michaelsen T.Y."/>
            <person name="Andersen M.H."/>
            <person name="Karst S.M."/>
            <person name="Dueholm M.S."/>
            <person name="Nielsen P.H."/>
            <person name="Albertsen M."/>
        </authorList>
    </citation>
    <scope>NUCLEOTIDE SEQUENCE [LARGE SCALE GENOMIC DNA]</scope>
    <source>
        <strain evidence="5">Ribe_18-Q3-R11-54_BAT3C.373</strain>
    </source>
</reference>
<evidence type="ECO:0000256" key="3">
    <source>
        <dbReference type="ARBA" id="ARBA00023315"/>
    </source>
</evidence>
<evidence type="ECO:0000256" key="1">
    <source>
        <dbReference type="ARBA" id="ARBA00005189"/>
    </source>
</evidence>
<dbReference type="SMART" id="SM00563">
    <property type="entry name" value="PlsC"/>
    <property type="match status" value="1"/>
</dbReference>